<dbReference type="Proteomes" id="UP000499080">
    <property type="component" value="Unassembled WGS sequence"/>
</dbReference>
<protein>
    <recommendedName>
        <fullName evidence="3">IGFBP N-terminal domain-containing protein</fullName>
    </recommendedName>
</protein>
<proteinExistence type="predicted"/>
<dbReference type="AlphaFoldDB" id="A0A4Y2M8I0"/>
<evidence type="ECO:0000313" key="1">
    <source>
        <dbReference type="EMBL" id="GBN23418.1"/>
    </source>
</evidence>
<organism evidence="1 2">
    <name type="scientific">Araneus ventricosus</name>
    <name type="common">Orbweaver spider</name>
    <name type="synonym">Epeira ventricosa</name>
    <dbReference type="NCBI Taxonomy" id="182803"/>
    <lineage>
        <taxon>Eukaryota</taxon>
        <taxon>Metazoa</taxon>
        <taxon>Ecdysozoa</taxon>
        <taxon>Arthropoda</taxon>
        <taxon>Chelicerata</taxon>
        <taxon>Arachnida</taxon>
        <taxon>Araneae</taxon>
        <taxon>Araneomorphae</taxon>
        <taxon>Entelegynae</taxon>
        <taxon>Araneoidea</taxon>
        <taxon>Araneidae</taxon>
        <taxon>Araneus</taxon>
    </lineage>
</organism>
<dbReference type="OrthoDB" id="6412466at2759"/>
<reference evidence="1 2" key="1">
    <citation type="journal article" date="2019" name="Sci. Rep.">
        <title>Orb-weaving spider Araneus ventricosus genome elucidates the spidroin gene catalogue.</title>
        <authorList>
            <person name="Kono N."/>
            <person name="Nakamura H."/>
            <person name="Ohtoshi R."/>
            <person name="Moran D.A.P."/>
            <person name="Shinohara A."/>
            <person name="Yoshida Y."/>
            <person name="Fujiwara M."/>
            <person name="Mori M."/>
            <person name="Tomita M."/>
            <person name="Arakawa K."/>
        </authorList>
    </citation>
    <scope>NUCLEOTIDE SEQUENCE [LARGE SCALE GENOMIC DNA]</scope>
</reference>
<accession>A0A4Y2M8I0</accession>
<keyword evidence="2" id="KW-1185">Reference proteome</keyword>
<gene>
    <name evidence="1" type="ORF">AVEN_96252_1</name>
</gene>
<evidence type="ECO:0000313" key="2">
    <source>
        <dbReference type="Proteomes" id="UP000499080"/>
    </source>
</evidence>
<sequence length="95" mass="10488">MFCLIPSRINRTFDHRLLQYLGITDVTSNIRNMNKVIVLILIAMVASSAHACHPGVCGRVRCHDDQLQCGQGEVIQPHAGWCGCCSKCVPLPEAR</sequence>
<evidence type="ECO:0008006" key="3">
    <source>
        <dbReference type="Google" id="ProtNLM"/>
    </source>
</evidence>
<dbReference type="EMBL" id="BGPR01006992">
    <property type="protein sequence ID" value="GBN23418.1"/>
    <property type="molecule type" value="Genomic_DNA"/>
</dbReference>
<comment type="caution">
    <text evidence="1">The sequence shown here is derived from an EMBL/GenBank/DDBJ whole genome shotgun (WGS) entry which is preliminary data.</text>
</comment>
<name>A0A4Y2M8I0_ARAVE</name>